<feature type="transmembrane region" description="Helical" evidence="1">
    <location>
        <begin position="360"/>
        <end position="384"/>
    </location>
</feature>
<organism evidence="3">
    <name type="scientific">Caenorhabditis remanei</name>
    <name type="common">Caenorhabditis vulgaris</name>
    <dbReference type="NCBI Taxonomy" id="31234"/>
    <lineage>
        <taxon>Eukaryota</taxon>
        <taxon>Metazoa</taxon>
        <taxon>Ecdysozoa</taxon>
        <taxon>Nematoda</taxon>
        <taxon>Chromadorea</taxon>
        <taxon>Rhabditida</taxon>
        <taxon>Rhabditina</taxon>
        <taxon>Rhabditomorpha</taxon>
        <taxon>Rhabditoidea</taxon>
        <taxon>Rhabditidae</taxon>
        <taxon>Peloderinae</taxon>
        <taxon>Caenorhabditis</taxon>
    </lineage>
</organism>
<reference evidence="2" key="1">
    <citation type="submission" date="2007-07" db="EMBL/GenBank/DDBJ databases">
        <title>PCAP assembly of the Caenorhabditis remanei genome.</title>
        <authorList>
            <consortium name="The Caenorhabditis remanei Sequencing Consortium"/>
            <person name="Wilson R.K."/>
        </authorList>
    </citation>
    <scope>NUCLEOTIDE SEQUENCE [LARGE SCALE GENOMIC DNA]</scope>
    <source>
        <strain evidence="2">PB4641</strain>
    </source>
</reference>
<dbReference type="AlphaFoldDB" id="E3LFT3"/>
<evidence type="ECO:0008006" key="4">
    <source>
        <dbReference type="Google" id="ProtNLM"/>
    </source>
</evidence>
<dbReference type="SUPFAM" id="SSF81321">
    <property type="entry name" value="Family A G protein-coupled receptor-like"/>
    <property type="match status" value="1"/>
</dbReference>
<evidence type="ECO:0000313" key="2">
    <source>
        <dbReference type="EMBL" id="EFO85645.1"/>
    </source>
</evidence>
<dbReference type="OMA" id="ERYLWTC"/>
<dbReference type="EMBL" id="DS268408">
    <property type="protein sequence ID" value="EFO85645.1"/>
    <property type="molecule type" value="Genomic_DNA"/>
</dbReference>
<accession>E3LFT3</accession>
<dbReference type="PANTHER" id="PTHR46709:SF11">
    <property type="entry name" value="G-PROTEIN COUPLED RECEPTORS FAMILY 1 PROFILE DOMAIN-CONTAINING PROTEIN"/>
    <property type="match status" value="1"/>
</dbReference>
<feature type="transmembrane region" description="Helical" evidence="1">
    <location>
        <begin position="28"/>
        <end position="48"/>
    </location>
</feature>
<evidence type="ECO:0000313" key="3">
    <source>
        <dbReference type="Proteomes" id="UP000008281"/>
    </source>
</evidence>
<feature type="transmembrane region" description="Helical" evidence="1">
    <location>
        <begin position="228"/>
        <end position="249"/>
    </location>
</feature>
<keyword evidence="1" id="KW-0812">Transmembrane</keyword>
<proteinExistence type="predicted"/>
<dbReference type="PANTHER" id="PTHR46709">
    <property type="entry name" value="PROTEIN CBG23488-RELATED"/>
    <property type="match status" value="1"/>
</dbReference>
<dbReference type="Proteomes" id="UP000008281">
    <property type="component" value="Unassembled WGS sequence"/>
</dbReference>
<dbReference type="OrthoDB" id="5837156at2759"/>
<keyword evidence="1" id="KW-0472">Membrane</keyword>
<feature type="transmembrane region" description="Helical" evidence="1">
    <location>
        <begin position="417"/>
        <end position="441"/>
    </location>
</feature>
<feature type="transmembrane region" description="Helical" evidence="1">
    <location>
        <begin position="60"/>
        <end position="82"/>
    </location>
</feature>
<protein>
    <recommendedName>
        <fullName evidence="4">G-protein coupled receptors family 1 profile domain-containing protein</fullName>
    </recommendedName>
</protein>
<dbReference type="eggNOG" id="ENOG502S05J">
    <property type="taxonomic scope" value="Eukaryota"/>
</dbReference>
<keyword evidence="3" id="KW-1185">Reference proteome</keyword>
<dbReference type="InParanoid" id="E3LFT3"/>
<keyword evidence="1" id="KW-1133">Transmembrane helix</keyword>
<dbReference type="Gene3D" id="1.20.1070.10">
    <property type="entry name" value="Rhodopsin 7-helix transmembrane proteins"/>
    <property type="match status" value="1"/>
</dbReference>
<gene>
    <name evidence="2" type="ORF">CRE_01845</name>
</gene>
<name>E3LFT3_CAERE</name>
<dbReference type="HOGENOM" id="CLU_046591_0_0_1"/>
<sequence>MDTTTELMSAEEEEVICGLYEGYSTQRFIIITICTTVALFGVFANLLLMAVFRRSLPSSIFLATLATCDCLICLTYTLLFGVDAGIWYRKNTVIQRSSSFIIDTLSLFSSSPKSFNSRYRSFSFSLLLRDIYGLAVNREGLILLYFRTITHLFQTNVLSDIQRKRTNCHCNLLLYAMKVSGFRSLMHSNYTRVQVKTFPGCDDYFRSESVAGTSFAATEAYEIYDFHVITAIQMIFPFVVLLLLNFTIIKRLVAEKRENMYPILRSAGTTTEVKKTSFVQGNLPENYVLLQVAADVIKESLIHSSVAVSSEIVQNEDAEDDDIDCSVDVDMPRHRPSIFHTFVLALRESSRSKRSQLRNAIYTMLAIVTSYLVCNGVHLFLTILERFDPSYLYDSVDSSQSSTFYIGEFDMIKPECFVFFSVLSDTVSICYMISSAIRILIYAKCNPKLRQEISDYVKREKSIETNSS</sequence>
<evidence type="ECO:0000256" key="1">
    <source>
        <dbReference type="SAM" id="Phobius"/>
    </source>
</evidence>